<keyword evidence="3" id="KW-1185">Reference proteome</keyword>
<organism evidence="2 3">
    <name type="scientific">Dictyostelium discoideum</name>
    <name type="common">Social amoeba</name>
    <dbReference type="NCBI Taxonomy" id="44689"/>
    <lineage>
        <taxon>Eukaryota</taxon>
        <taxon>Amoebozoa</taxon>
        <taxon>Evosea</taxon>
        <taxon>Eumycetozoa</taxon>
        <taxon>Dictyostelia</taxon>
        <taxon>Dictyosteliales</taxon>
        <taxon>Dictyosteliaceae</taxon>
        <taxon>Dictyostelium</taxon>
    </lineage>
</organism>
<sequence length="521" mass="58213">MKLLKSILISIILSIIAISVNARNGSGKPLFDYVQSYDPHYNWDLKATYKLNNATYHVLSLVSQKWLSNQDTDNSVWKHWLTICIPDSYNKKKGIDTAFLFIDGKNNNVTVPGIESISPYSSNVCIKSNAITADLTQIPNQPITFTKEGVPRIEDAFLGYTFRAFLNDSRDPTVLGYLPMVKAAVRAMDAVQEFGKTKTGAYKIKDFVVSGLSKRGWATWLTGAVEKRVKAIIPVVMPIPNMVNNIGQQMEAYGDWSFALGDYVAAGIPDYLYTKLMTKLTNIVDPLVYFNKLTMPKLVVLTTGDEFFLSDSTKYFWSQLKGDNYLRIIPNTNHYILNGVDQVVNSMSTFFDYVTASKVEIPSYSWTIDYSADNNTGTISLSLDKKSILPVSVVVYSGTTISSTKRDFRMFTCSLPTCYQPIPWIPTVLSPETSTNKNNGPIYKVTISKPTSGWTGFFVEATFITPLGKKSQFTSEIAMVPNKLPFPKCSDACTVGVSNIEDDHNDSHTHYDNDFDYGCDN</sequence>
<dbReference type="VEuPathDB" id="AmoebaDB:DDB_G0286625"/>
<feature type="chain" id="PRO_5004250109" evidence="1">
    <location>
        <begin position="23"/>
        <end position="521"/>
    </location>
</feature>
<dbReference type="InParanoid" id="Q54LI1"/>
<evidence type="ECO:0000313" key="2">
    <source>
        <dbReference type="EMBL" id="EAL64068.1"/>
    </source>
</evidence>
<dbReference type="AlphaFoldDB" id="Q54LI1"/>
<dbReference type="PaxDb" id="44689-DDB0233226"/>
<dbReference type="Pfam" id="PF10142">
    <property type="entry name" value="PhoPQ_related"/>
    <property type="match status" value="1"/>
</dbReference>
<comment type="caution">
    <text evidence="2">The sequence shown here is derived from an EMBL/GenBank/DDBJ whole genome shotgun (WGS) entry which is preliminary data.</text>
</comment>
<dbReference type="RefSeq" id="XP_637580.1">
    <property type="nucleotide sequence ID" value="XM_632488.1"/>
</dbReference>
<dbReference type="dictyBase" id="DDB_G0286625"/>
<dbReference type="InterPro" id="IPR029058">
    <property type="entry name" value="AB_hydrolase_fold"/>
</dbReference>
<keyword evidence="1" id="KW-0732">Signal</keyword>
<dbReference type="KEGG" id="ddi:DDB_G0286625"/>
<dbReference type="OMA" id="NDSHTHY"/>
<dbReference type="HOGENOM" id="CLU_036488_1_0_1"/>
<proteinExistence type="predicted"/>
<dbReference type="PIRSF" id="PIRSF014728">
    <property type="entry name" value="PqaA"/>
    <property type="match status" value="1"/>
</dbReference>
<dbReference type="ESTHER" id="dicdi-q54li1">
    <property type="family name" value="PhoPQ_related"/>
</dbReference>
<dbReference type="EMBL" id="AAFI02000089">
    <property type="protein sequence ID" value="EAL64068.1"/>
    <property type="molecule type" value="Genomic_DNA"/>
</dbReference>
<gene>
    <name evidence="2" type="ORF">DDB_G0286625</name>
</gene>
<dbReference type="PANTHER" id="PTHR31497:SF1">
    <property type="entry name" value="PHOPQ-ACTIVATED PATHOGENICITY-RELATED PROTEIN"/>
    <property type="match status" value="1"/>
</dbReference>
<dbReference type="InterPro" id="IPR009199">
    <property type="entry name" value="PhoPQ-act_pathogen-rel_PqaA"/>
</dbReference>
<dbReference type="PANTHER" id="PTHR31497">
    <property type="entry name" value="AUTOCRINE PROLIFERATION REPRESSOR PROTEIN A"/>
    <property type="match status" value="1"/>
</dbReference>
<dbReference type="eggNOG" id="ENOG502QU2G">
    <property type="taxonomic scope" value="Eukaryota"/>
</dbReference>
<dbReference type="PhylomeDB" id="Q54LI1"/>
<accession>Q54LI1</accession>
<evidence type="ECO:0000313" key="3">
    <source>
        <dbReference type="Proteomes" id="UP000002195"/>
    </source>
</evidence>
<dbReference type="Proteomes" id="UP000002195">
    <property type="component" value="Unassembled WGS sequence"/>
</dbReference>
<evidence type="ECO:0000256" key="1">
    <source>
        <dbReference type="SAM" id="SignalP"/>
    </source>
</evidence>
<dbReference type="SUPFAM" id="SSF53474">
    <property type="entry name" value="alpha/beta-Hydrolases"/>
    <property type="match status" value="1"/>
</dbReference>
<dbReference type="Gene3D" id="3.40.50.1820">
    <property type="entry name" value="alpha/beta hydrolase"/>
    <property type="match status" value="1"/>
</dbReference>
<dbReference type="GeneID" id="8625720"/>
<protein>
    <submittedName>
        <fullName evidence="2">PhoPQ-activated pathogenicity-related protein</fullName>
    </submittedName>
</protein>
<feature type="signal peptide" evidence="1">
    <location>
        <begin position="1"/>
        <end position="22"/>
    </location>
</feature>
<name>Q54LI1_DICDI</name>
<reference evidence="2 3" key="1">
    <citation type="journal article" date="2005" name="Nature">
        <title>The genome of the social amoeba Dictyostelium discoideum.</title>
        <authorList>
            <consortium name="The Dictyostelium discoideum Sequencing Consortium"/>
            <person name="Eichinger L."/>
            <person name="Pachebat J.A."/>
            <person name="Glockner G."/>
            <person name="Rajandream M.A."/>
            <person name="Sucgang R."/>
            <person name="Berriman M."/>
            <person name="Song J."/>
            <person name="Olsen R."/>
            <person name="Szafranski K."/>
            <person name="Xu Q."/>
            <person name="Tunggal B."/>
            <person name="Kummerfeld S."/>
            <person name="Madera M."/>
            <person name="Konfortov B.A."/>
            <person name="Rivero F."/>
            <person name="Bankier A.T."/>
            <person name="Lehmann R."/>
            <person name="Hamlin N."/>
            <person name="Davies R."/>
            <person name="Gaudet P."/>
            <person name="Fey P."/>
            <person name="Pilcher K."/>
            <person name="Chen G."/>
            <person name="Saunders D."/>
            <person name="Sodergren E."/>
            <person name="Davis P."/>
            <person name="Kerhornou A."/>
            <person name="Nie X."/>
            <person name="Hall N."/>
            <person name="Anjard C."/>
            <person name="Hemphill L."/>
            <person name="Bason N."/>
            <person name="Farbrother P."/>
            <person name="Desany B."/>
            <person name="Just E."/>
            <person name="Morio T."/>
            <person name="Rost R."/>
            <person name="Churcher C."/>
            <person name="Cooper J."/>
            <person name="Haydock S."/>
            <person name="van Driessche N."/>
            <person name="Cronin A."/>
            <person name="Goodhead I."/>
            <person name="Muzny D."/>
            <person name="Mourier T."/>
            <person name="Pain A."/>
            <person name="Lu M."/>
            <person name="Harper D."/>
            <person name="Lindsay R."/>
            <person name="Hauser H."/>
            <person name="James K."/>
            <person name="Quiles M."/>
            <person name="Madan Babu M."/>
            <person name="Saito T."/>
            <person name="Buchrieser C."/>
            <person name="Wardroper A."/>
            <person name="Felder M."/>
            <person name="Thangavelu M."/>
            <person name="Johnson D."/>
            <person name="Knights A."/>
            <person name="Loulseged H."/>
            <person name="Mungall K."/>
            <person name="Oliver K."/>
            <person name="Price C."/>
            <person name="Quail M.A."/>
            <person name="Urushihara H."/>
            <person name="Hernandez J."/>
            <person name="Rabbinowitsch E."/>
            <person name="Steffen D."/>
            <person name="Sanders M."/>
            <person name="Ma J."/>
            <person name="Kohara Y."/>
            <person name="Sharp S."/>
            <person name="Simmonds M."/>
            <person name="Spiegler S."/>
            <person name="Tivey A."/>
            <person name="Sugano S."/>
            <person name="White B."/>
            <person name="Walker D."/>
            <person name="Woodward J."/>
            <person name="Winckler T."/>
            <person name="Tanaka Y."/>
            <person name="Shaulsky G."/>
            <person name="Schleicher M."/>
            <person name="Weinstock G."/>
            <person name="Rosenthal A."/>
            <person name="Cox E.C."/>
            <person name="Chisholm R.L."/>
            <person name="Gibbs R."/>
            <person name="Loomis W.F."/>
            <person name="Platzer M."/>
            <person name="Kay R.R."/>
            <person name="Williams J."/>
            <person name="Dear P.H."/>
            <person name="Noegel A.A."/>
            <person name="Barrell B."/>
            <person name="Kuspa A."/>
        </authorList>
    </citation>
    <scope>NUCLEOTIDE SEQUENCE [LARGE SCALE GENOMIC DNA]</scope>
    <source>
        <strain evidence="2 3">AX4</strain>
    </source>
</reference>